<dbReference type="EMBL" id="CP007775">
    <property type="protein sequence ID" value="AJD01514.1"/>
    <property type="molecule type" value="Genomic_DNA"/>
</dbReference>
<organism evidence="1 2">
    <name type="scientific">Campylobacter lari NCTC 11845</name>
    <dbReference type="NCBI Taxonomy" id="1388749"/>
    <lineage>
        <taxon>Bacteria</taxon>
        <taxon>Pseudomonadati</taxon>
        <taxon>Campylobacterota</taxon>
        <taxon>Epsilonproteobacteria</taxon>
        <taxon>Campylobacterales</taxon>
        <taxon>Campylobacteraceae</taxon>
        <taxon>Campylobacter</taxon>
    </lineage>
</organism>
<dbReference type="OrthoDB" id="5355582at2"/>
<evidence type="ECO:0000313" key="1">
    <source>
        <dbReference type="EMBL" id="AJD01514.1"/>
    </source>
</evidence>
<reference evidence="1 2" key="1">
    <citation type="journal article" date="2014" name="Genome Biol. Evol.">
        <title>Comparative Genomics of the Campylobacter lari Group.</title>
        <authorList>
            <person name="Miller W.G."/>
            <person name="Yee E."/>
            <person name="Chapman M.H."/>
            <person name="Smith T.P."/>
            <person name="Bono J.L."/>
            <person name="Huynh S."/>
            <person name="Parker C.T."/>
            <person name="Vandamme P."/>
            <person name="Luong K."/>
            <person name="Korlach J."/>
        </authorList>
    </citation>
    <scope>NUCLEOTIDE SEQUENCE [LARGE SCALE GENOMIC DNA]</scope>
    <source>
        <strain evidence="2">RM3659</strain>
    </source>
</reference>
<evidence type="ECO:0000313" key="2">
    <source>
        <dbReference type="Proteomes" id="UP000031130"/>
    </source>
</evidence>
<proteinExistence type="predicted"/>
<name>A0A0A8HUC3_CAMLA</name>
<accession>A0A0A8HUC3</accession>
<dbReference type="KEGG" id="cln:UPTC3659_0662"/>
<dbReference type="Proteomes" id="UP000031130">
    <property type="component" value="Chromosome"/>
</dbReference>
<gene>
    <name evidence="1" type="ORF">UPTC3659_0662</name>
</gene>
<dbReference type="HOGENOM" id="CLU_1281212_0_0_7"/>
<protein>
    <submittedName>
        <fullName evidence="1">Uncharacterized protein</fullName>
    </submittedName>
</protein>
<dbReference type="RefSeq" id="WP_052243262.1">
    <property type="nucleotide sequence ID" value="NZ_CP007775.1"/>
</dbReference>
<dbReference type="AlphaFoldDB" id="A0A0A8HUC3"/>
<sequence length="221" mass="26627">MKEKVKILMNLLDLNEAQAVDIVGRYLKDVKDIHVFLDYYFETCMSEKIIGSTYEKLRIVCKIAQLEFKERFENKESFLKWIFRNYKSRAFFRLYKNDFTYEYFAYDSFKNKVKLKNSSNDCLICINGFKELTYHDGSLVEDGYFKEALIDFMFKNQHRVGKDLSLDIQKIELKTELCHQKTKEEEKILHLQNLEKFSQKLKEKTDTNFNYLSKNKEKVIR</sequence>